<dbReference type="InterPro" id="IPR002938">
    <property type="entry name" value="FAD-bd"/>
</dbReference>
<dbReference type="OrthoDB" id="417877at2759"/>
<dbReference type="InterPro" id="IPR051104">
    <property type="entry name" value="FAD_monoxygenase"/>
</dbReference>
<keyword evidence="2" id="KW-0274">FAD</keyword>
<keyword evidence="3" id="KW-0560">Oxidoreductase</keyword>
<dbReference type="Proteomes" id="UP000053820">
    <property type="component" value="Unassembled WGS sequence"/>
</dbReference>
<dbReference type="EMBL" id="KN839850">
    <property type="protein sequence ID" value="KIJ63558.1"/>
    <property type="molecule type" value="Genomic_DNA"/>
</dbReference>
<dbReference type="SUPFAM" id="SSF51905">
    <property type="entry name" value="FAD/NAD(P)-binding domain"/>
    <property type="match status" value="1"/>
</dbReference>
<evidence type="ECO:0000313" key="5">
    <source>
        <dbReference type="EMBL" id="KIJ63558.1"/>
    </source>
</evidence>
<gene>
    <name evidence="5" type="ORF">HYDPIDRAFT_168382</name>
</gene>
<keyword evidence="1" id="KW-0285">Flavoprotein</keyword>
<name>A0A0C9W831_9AGAM</name>
<dbReference type="GO" id="GO:0044550">
    <property type="term" value="P:secondary metabolite biosynthetic process"/>
    <property type="evidence" value="ECO:0007669"/>
    <property type="project" value="TreeGrafter"/>
</dbReference>
<evidence type="ECO:0000256" key="2">
    <source>
        <dbReference type="ARBA" id="ARBA00022827"/>
    </source>
</evidence>
<dbReference type="InterPro" id="IPR036188">
    <property type="entry name" value="FAD/NAD-bd_sf"/>
</dbReference>
<dbReference type="GO" id="GO:0071949">
    <property type="term" value="F:FAD binding"/>
    <property type="evidence" value="ECO:0007669"/>
    <property type="project" value="InterPro"/>
</dbReference>
<evidence type="ECO:0000313" key="6">
    <source>
        <dbReference type="Proteomes" id="UP000053820"/>
    </source>
</evidence>
<proteinExistence type="predicted"/>
<protein>
    <recommendedName>
        <fullName evidence="4">FAD-binding domain-containing protein</fullName>
    </recommendedName>
</protein>
<dbReference type="HOGENOM" id="CLU_009665_6_3_1"/>
<dbReference type="SUPFAM" id="SSF54373">
    <property type="entry name" value="FAD-linked reductases, C-terminal domain"/>
    <property type="match status" value="1"/>
</dbReference>
<dbReference type="AlphaFoldDB" id="A0A0C9W831"/>
<dbReference type="PANTHER" id="PTHR46720">
    <property type="entry name" value="HYDROXYLASE, PUTATIVE (AFU_ORTHOLOGUE AFUA_3G01460)-RELATED"/>
    <property type="match status" value="1"/>
</dbReference>
<evidence type="ECO:0000256" key="3">
    <source>
        <dbReference type="ARBA" id="ARBA00023002"/>
    </source>
</evidence>
<dbReference type="Pfam" id="PF01494">
    <property type="entry name" value="FAD_binding_3"/>
    <property type="match status" value="1"/>
</dbReference>
<dbReference type="PANTHER" id="PTHR46720:SF3">
    <property type="entry name" value="FAD-BINDING DOMAIN-CONTAINING PROTEIN-RELATED"/>
    <property type="match status" value="1"/>
</dbReference>
<dbReference type="GO" id="GO:0016491">
    <property type="term" value="F:oxidoreductase activity"/>
    <property type="evidence" value="ECO:0007669"/>
    <property type="project" value="UniProtKB-KW"/>
</dbReference>
<dbReference type="PRINTS" id="PR00420">
    <property type="entry name" value="RNGMNOXGNASE"/>
</dbReference>
<organism evidence="5 6">
    <name type="scientific">Hydnomerulius pinastri MD-312</name>
    <dbReference type="NCBI Taxonomy" id="994086"/>
    <lineage>
        <taxon>Eukaryota</taxon>
        <taxon>Fungi</taxon>
        <taxon>Dikarya</taxon>
        <taxon>Basidiomycota</taxon>
        <taxon>Agaricomycotina</taxon>
        <taxon>Agaricomycetes</taxon>
        <taxon>Agaricomycetidae</taxon>
        <taxon>Boletales</taxon>
        <taxon>Boletales incertae sedis</taxon>
        <taxon>Leucogyrophana</taxon>
    </lineage>
</organism>
<evidence type="ECO:0000259" key="4">
    <source>
        <dbReference type="Pfam" id="PF01494"/>
    </source>
</evidence>
<reference evidence="5 6" key="1">
    <citation type="submission" date="2014-04" db="EMBL/GenBank/DDBJ databases">
        <title>Evolutionary Origins and Diversification of the Mycorrhizal Mutualists.</title>
        <authorList>
            <consortium name="DOE Joint Genome Institute"/>
            <consortium name="Mycorrhizal Genomics Consortium"/>
            <person name="Kohler A."/>
            <person name="Kuo A."/>
            <person name="Nagy L.G."/>
            <person name="Floudas D."/>
            <person name="Copeland A."/>
            <person name="Barry K.W."/>
            <person name="Cichocki N."/>
            <person name="Veneault-Fourrey C."/>
            <person name="LaButti K."/>
            <person name="Lindquist E.A."/>
            <person name="Lipzen A."/>
            <person name="Lundell T."/>
            <person name="Morin E."/>
            <person name="Murat C."/>
            <person name="Riley R."/>
            <person name="Ohm R."/>
            <person name="Sun H."/>
            <person name="Tunlid A."/>
            <person name="Henrissat B."/>
            <person name="Grigoriev I.V."/>
            <person name="Hibbett D.S."/>
            <person name="Martin F."/>
        </authorList>
    </citation>
    <scope>NUCLEOTIDE SEQUENCE [LARGE SCALE GENOMIC DNA]</scope>
    <source>
        <strain evidence="5 6">MD-312</strain>
    </source>
</reference>
<evidence type="ECO:0000256" key="1">
    <source>
        <dbReference type="ARBA" id="ARBA00022630"/>
    </source>
</evidence>
<accession>A0A0C9W831</accession>
<sequence length="460" mass="51715">MSESKPSPRFRVAICGTGISGLVLAITIGKYARNDVPIDIYEAHDSIVTPGAGIAIWRRTLEIMEELGVYEDLEKVGTRPSSSSSSHGPHYRKADLKDGGFDWFHLVLPDGGVKVQRRDLVLVLQRHLPANCTLHFRKRLVTYASNDSSDVSSIVMRFSDGTTASTDVLIGADGIRSAVRKIMFEDIARSRPETLDIERLDEWINPSWTGVLVYRCVFPTERLVKIRPDHPATREMILYCGRGHYVVSYPMAHGTQINLAAFVLDSQSTGKSFDGLWVTDVSREELLQKYEDFEPQAKELLQCCDRPSRWALHTVNELPLSTFGRVAITGDACHAMTPHLGAGAGQAVEDAFVLGRLLSHPLIDLPRVPVALQVYQDIRLPFSIWAARESLRTGWMYFFMAPGFYDSIDRSNEAKDLEVLSREIEKQWAWQGTGGSVDEWKRAEKELCDRLGHLRRKSNL</sequence>
<dbReference type="Gene3D" id="3.50.50.60">
    <property type="entry name" value="FAD/NAD(P)-binding domain"/>
    <property type="match status" value="1"/>
</dbReference>
<keyword evidence="6" id="KW-1185">Reference proteome</keyword>
<feature type="domain" description="FAD-binding" evidence="4">
    <location>
        <begin position="11"/>
        <end position="382"/>
    </location>
</feature>